<dbReference type="EMBL" id="ARXV01000018">
    <property type="protein sequence ID" value="KGD63398.1"/>
    <property type="molecule type" value="Genomic_DNA"/>
</dbReference>
<proteinExistence type="predicted"/>
<accession>A0A095TLR2</accession>
<protein>
    <submittedName>
        <fullName evidence="1">Uncharacterized protein</fullName>
    </submittedName>
</protein>
<reference evidence="1 2" key="1">
    <citation type="submission" date="2012-09" db="EMBL/GenBank/DDBJ databases">
        <title>Genome Sequence of alkane-degrading Bacterium Alcanivorax sp. 19-m-6.</title>
        <authorList>
            <person name="Lai Q."/>
            <person name="Shao Z."/>
        </authorList>
    </citation>
    <scope>NUCLEOTIDE SEQUENCE [LARGE SCALE GENOMIC DNA]</scope>
    <source>
        <strain evidence="1 2">19-m-6</strain>
    </source>
</reference>
<comment type="caution">
    <text evidence="1">The sequence shown here is derived from an EMBL/GenBank/DDBJ whole genome shotgun (WGS) entry which is preliminary data.</text>
</comment>
<dbReference type="Proteomes" id="UP000029444">
    <property type="component" value="Unassembled WGS sequence"/>
</dbReference>
<sequence>MKRQKYPASIVKVGAVLYRAHGYEYDGRIKVDVDEWIVRSIQRKRGAKSRFGMTLPRSLQEDAVYVNVTERVQGITWGKRSSKHGDVGWLKSISQEFRDQFKVGEDLPPGLYTTKLAALKYALATELESVKWYENKLKEKLPVDERQECEEELGEVRRVITALKTRITKARKTK</sequence>
<dbReference type="AlphaFoldDB" id="A0A095TLR2"/>
<dbReference type="RefSeq" id="WP_035234733.1">
    <property type="nucleotide sequence ID" value="NZ_ARXV01000018.1"/>
</dbReference>
<organism evidence="1 2">
    <name type="scientific">Alcanivorax nanhaiticus</name>
    <dbReference type="NCBI Taxonomy" id="1177154"/>
    <lineage>
        <taxon>Bacteria</taxon>
        <taxon>Pseudomonadati</taxon>
        <taxon>Pseudomonadota</taxon>
        <taxon>Gammaproteobacteria</taxon>
        <taxon>Oceanospirillales</taxon>
        <taxon>Alcanivoracaceae</taxon>
        <taxon>Alcanivorax</taxon>
    </lineage>
</organism>
<name>A0A095TLR2_9GAMM</name>
<dbReference type="OrthoDB" id="6628200at2"/>
<dbReference type="STRING" id="1177154.Y5S_03384"/>
<evidence type="ECO:0000313" key="2">
    <source>
        <dbReference type="Proteomes" id="UP000029444"/>
    </source>
</evidence>
<gene>
    <name evidence="1" type="ORF">Y5S_03384</name>
</gene>
<dbReference type="PATRIC" id="fig|1177154.3.peg.3402"/>
<keyword evidence="2" id="KW-1185">Reference proteome</keyword>
<evidence type="ECO:0000313" key="1">
    <source>
        <dbReference type="EMBL" id="KGD63398.1"/>
    </source>
</evidence>